<dbReference type="InterPro" id="IPR001633">
    <property type="entry name" value="EAL_dom"/>
</dbReference>
<gene>
    <name evidence="6" type="ORF">J4G33_16040</name>
</gene>
<dbReference type="InterPro" id="IPR000700">
    <property type="entry name" value="PAS-assoc_C"/>
</dbReference>
<dbReference type="InterPro" id="IPR035965">
    <property type="entry name" value="PAS-like_dom_sf"/>
</dbReference>
<dbReference type="NCBIfam" id="TIGR00229">
    <property type="entry name" value="sensory_box"/>
    <property type="match status" value="1"/>
</dbReference>
<dbReference type="SUPFAM" id="SSF55785">
    <property type="entry name" value="PYP-like sensor domain (PAS domain)"/>
    <property type="match status" value="2"/>
</dbReference>
<dbReference type="SMART" id="SM00086">
    <property type="entry name" value="PAC"/>
    <property type="match status" value="1"/>
</dbReference>
<evidence type="ECO:0000259" key="3">
    <source>
        <dbReference type="PROSITE" id="PS50113"/>
    </source>
</evidence>
<dbReference type="PROSITE" id="PS50887">
    <property type="entry name" value="GGDEF"/>
    <property type="match status" value="1"/>
</dbReference>
<dbReference type="GO" id="GO:0006355">
    <property type="term" value="P:regulation of DNA-templated transcription"/>
    <property type="evidence" value="ECO:0007669"/>
    <property type="project" value="InterPro"/>
</dbReference>
<dbReference type="SMART" id="SM00052">
    <property type="entry name" value="EAL"/>
    <property type="match status" value="1"/>
</dbReference>
<dbReference type="Pfam" id="PF00989">
    <property type="entry name" value="PAS"/>
    <property type="match status" value="1"/>
</dbReference>
<keyword evidence="1" id="KW-0472">Membrane</keyword>
<comment type="caution">
    <text evidence="6">The sequence shown here is derived from an EMBL/GenBank/DDBJ whole genome shotgun (WGS) entry which is preliminary data.</text>
</comment>
<dbReference type="InterPro" id="IPR001610">
    <property type="entry name" value="PAC"/>
</dbReference>
<feature type="domain" description="EAL" evidence="4">
    <location>
        <begin position="480"/>
        <end position="731"/>
    </location>
</feature>
<dbReference type="CDD" id="cd00130">
    <property type="entry name" value="PAS"/>
    <property type="match status" value="2"/>
</dbReference>
<keyword evidence="1" id="KW-0812">Transmembrane</keyword>
<evidence type="ECO:0000259" key="4">
    <source>
        <dbReference type="PROSITE" id="PS50883"/>
    </source>
</evidence>
<dbReference type="InterPro" id="IPR013767">
    <property type="entry name" value="PAS_fold"/>
</dbReference>
<evidence type="ECO:0000313" key="7">
    <source>
        <dbReference type="Proteomes" id="UP000664209"/>
    </source>
</evidence>
<dbReference type="InterPro" id="IPR043128">
    <property type="entry name" value="Rev_trsase/Diguanyl_cyclase"/>
</dbReference>
<feature type="domain" description="PAS" evidence="2">
    <location>
        <begin position="49"/>
        <end position="93"/>
    </location>
</feature>
<dbReference type="PANTHER" id="PTHR44757">
    <property type="entry name" value="DIGUANYLATE CYCLASE DGCP"/>
    <property type="match status" value="1"/>
</dbReference>
<feature type="domain" description="PAC" evidence="3">
    <location>
        <begin position="253"/>
        <end position="305"/>
    </location>
</feature>
<dbReference type="Pfam" id="PF13188">
    <property type="entry name" value="PAS_8"/>
    <property type="match status" value="1"/>
</dbReference>
<dbReference type="InterPro" id="IPR029787">
    <property type="entry name" value="Nucleotide_cyclase"/>
</dbReference>
<organism evidence="6 7">
    <name type="scientific">Actinotalea soli</name>
    <dbReference type="NCBI Taxonomy" id="2819234"/>
    <lineage>
        <taxon>Bacteria</taxon>
        <taxon>Bacillati</taxon>
        <taxon>Actinomycetota</taxon>
        <taxon>Actinomycetes</taxon>
        <taxon>Micrococcales</taxon>
        <taxon>Cellulomonadaceae</taxon>
        <taxon>Actinotalea</taxon>
    </lineage>
</organism>
<evidence type="ECO:0000259" key="5">
    <source>
        <dbReference type="PROSITE" id="PS50887"/>
    </source>
</evidence>
<dbReference type="NCBIfam" id="TIGR00254">
    <property type="entry name" value="GGDEF"/>
    <property type="match status" value="1"/>
</dbReference>
<sequence>MGALSPLSPLVAALAALGVGLAVLALLLVRSRRELAVSRRTATTAAAAVSRRLAGVMASGRDGIVLHGAGGRILEVNEAAATLLGSTVQALVGSPVTELPVRWRSETGQEVAPAAVFARRAEAWGEDVVLVVEPLDGGTHRWVQVWTRGSPTVDGGQELTTWLADVSGRRDALAAQARSEQQFQAAMEYAPIGMVLIDPQWRLTRVNAAFASLLGARPEALVGRDLSALSHPDDRAAERAGVHGLLAGQQSRLSLEKRYLRADGQTVWVVLDVVLVRLADGEPDHFVAQVRDTTESRLQAEMLAHRAMHDPLTGLANRSLMHEVLHEAIERPGADGGLAVLVIDLDEFKQINDRYGHPAGDDVLVHVAGVLRAATGGRGTVARLGGDEFVVVVEDPDAARTVFEVAAGIHRGLRNPVRAQRRRLPVRASVGAAVADPGLLAGGVMGLLAAADAALYRAKAGGRGRTEVYDPSMSMAGAVRHGAAAELGQAIDAGQLVLHFQPVVDLEAGYVVGHEALVRWQHPERGLLLPGTFLATAEEAGLSVALGLDVARQAVAHLAATADRGYWVSINASAEQLADGELTGVVLAELARLGVAPGRLVVELTEASLVDAGTRIRHELSVLGQGGVPVLLDDFGTGVAPLSYLRDLPVTGVKLDMSFTAGIPDDPAAARVSRALGALAREMEMVTVAEGIETPEQAEFLRGCGWRYGQGWLFGAGRSEPVVGMSDGRAP</sequence>
<accession>A0A939LUP5</accession>
<dbReference type="PROSITE" id="PS50883">
    <property type="entry name" value="EAL"/>
    <property type="match status" value="1"/>
</dbReference>
<dbReference type="Gene3D" id="3.20.20.450">
    <property type="entry name" value="EAL domain"/>
    <property type="match status" value="1"/>
</dbReference>
<dbReference type="CDD" id="cd01949">
    <property type="entry name" value="GGDEF"/>
    <property type="match status" value="1"/>
</dbReference>
<dbReference type="Proteomes" id="UP000664209">
    <property type="component" value="Unassembled WGS sequence"/>
</dbReference>
<dbReference type="SMART" id="SM00091">
    <property type="entry name" value="PAS"/>
    <property type="match status" value="2"/>
</dbReference>
<feature type="domain" description="PAS" evidence="2">
    <location>
        <begin position="179"/>
        <end position="249"/>
    </location>
</feature>
<dbReference type="AlphaFoldDB" id="A0A939LUP5"/>
<dbReference type="SUPFAM" id="SSF141868">
    <property type="entry name" value="EAL domain-like"/>
    <property type="match status" value="1"/>
</dbReference>
<evidence type="ECO:0000259" key="2">
    <source>
        <dbReference type="PROSITE" id="PS50112"/>
    </source>
</evidence>
<proteinExistence type="predicted"/>
<keyword evidence="1" id="KW-1133">Transmembrane helix</keyword>
<reference evidence="6" key="1">
    <citation type="submission" date="2021-03" db="EMBL/GenBank/DDBJ databases">
        <title>Actinotalea soli sp. nov., isolated from soil.</title>
        <authorList>
            <person name="Ping W."/>
            <person name="Zhang J."/>
        </authorList>
    </citation>
    <scope>NUCLEOTIDE SEQUENCE</scope>
    <source>
        <strain evidence="6">BY-33</strain>
    </source>
</reference>
<keyword evidence="7" id="KW-1185">Reference proteome</keyword>
<dbReference type="Pfam" id="PF00563">
    <property type="entry name" value="EAL"/>
    <property type="match status" value="1"/>
</dbReference>
<dbReference type="InterPro" id="IPR000160">
    <property type="entry name" value="GGDEF_dom"/>
</dbReference>
<dbReference type="InterPro" id="IPR052155">
    <property type="entry name" value="Biofilm_reg_signaling"/>
</dbReference>
<dbReference type="PROSITE" id="PS50112">
    <property type="entry name" value="PAS"/>
    <property type="match status" value="2"/>
</dbReference>
<protein>
    <submittedName>
        <fullName evidence="6">EAL domain-containing protein</fullName>
    </submittedName>
</protein>
<dbReference type="PROSITE" id="PS50113">
    <property type="entry name" value="PAC"/>
    <property type="match status" value="1"/>
</dbReference>
<evidence type="ECO:0000256" key="1">
    <source>
        <dbReference type="SAM" id="Phobius"/>
    </source>
</evidence>
<dbReference type="EMBL" id="JAGEMK010000011">
    <property type="protein sequence ID" value="MBO1753320.1"/>
    <property type="molecule type" value="Genomic_DNA"/>
</dbReference>
<name>A0A939LUP5_9CELL</name>
<feature type="transmembrane region" description="Helical" evidence="1">
    <location>
        <begin position="6"/>
        <end position="29"/>
    </location>
</feature>
<dbReference type="CDD" id="cd01948">
    <property type="entry name" value="EAL"/>
    <property type="match status" value="1"/>
</dbReference>
<feature type="domain" description="GGDEF" evidence="5">
    <location>
        <begin position="336"/>
        <end position="471"/>
    </location>
</feature>
<dbReference type="SUPFAM" id="SSF55073">
    <property type="entry name" value="Nucleotide cyclase"/>
    <property type="match status" value="1"/>
</dbReference>
<dbReference type="SMART" id="SM00267">
    <property type="entry name" value="GGDEF"/>
    <property type="match status" value="1"/>
</dbReference>
<dbReference type="InterPro" id="IPR000014">
    <property type="entry name" value="PAS"/>
</dbReference>
<dbReference type="InterPro" id="IPR035919">
    <property type="entry name" value="EAL_sf"/>
</dbReference>
<evidence type="ECO:0000313" key="6">
    <source>
        <dbReference type="EMBL" id="MBO1753320.1"/>
    </source>
</evidence>
<dbReference type="Pfam" id="PF00990">
    <property type="entry name" value="GGDEF"/>
    <property type="match status" value="1"/>
</dbReference>
<dbReference type="RefSeq" id="WP_208056990.1">
    <property type="nucleotide sequence ID" value="NZ_JAGEMK010000011.1"/>
</dbReference>
<dbReference type="Gene3D" id="3.30.450.20">
    <property type="entry name" value="PAS domain"/>
    <property type="match status" value="2"/>
</dbReference>
<dbReference type="Gene3D" id="3.30.70.270">
    <property type="match status" value="1"/>
</dbReference>
<dbReference type="PANTHER" id="PTHR44757:SF2">
    <property type="entry name" value="BIOFILM ARCHITECTURE MAINTENANCE PROTEIN MBAA"/>
    <property type="match status" value="1"/>
</dbReference>